<dbReference type="Proteomes" id="UP000199412">
    <property type="component" value="Unassembled WGS sequence"/>
</dbReference>
<dbReference type="PROSITE" id="PS01124">
    <property type="entry name" value="HTH_ARAC_FAMILY_2"/>
    <property type="match status" value="1"/>
</dbReference>
<dbReference type="OrthoDB" id="5295469at2"/>
<keyword evidence="3" id="KW-0804">Transcription</keyword>
<evidence type="ECO:0000259" key="4">
    <source>
        <dbReference type="PROSITE" id="PS01124"/>
    </source>
</evidence>
<protein>
    <submittedName>
        <fullName evidence="5">AraC family transcriptional regulator, transcriptional activator of the genes for pyochelin and ferripyochelin receptors</fullName>
    </submittedName>
</protein>
<accession>A0A1G7EP41</accession>
<organism evidence="5 6">
    <name type="scientific">Rhodospira trueperi</name>
    <dbReference type="NCBI Taxonomy" id="69960"/>
    <lineage>
        <taxon>Bacteria</taxon>
        <taxon>Pseudomonadati</taxon>
        <taxon>Pseudomonadota</taxon>
        <taxon>Alphaproteobacteria</taxon>
        <taxon>Rhodospirillales</taxon>
        <taxon>Rhodospirillaceae</taxon>
        <taxon>Rhodospira</taxon>
    </lineage>
</organism>
<name>A0A1G7EP41_9PROT</name>
<keyword evidence="5" id="KW-0675">Receptor</keyword>
<evidence type="ECO:0000313" key="6">
    <source>
        <dbReference type="Proteomes" id="UP000199412"/>
    </source>
</evidence>
<dbReference type="PANTHER" id="PTHR47893:SF1">
    <property type="entry name" value="REGULATORY PROTEIN PCHR"/>
    <property type="match status" value="1"/>
</dbReference>
<evidence type="ECO:0000256" key="1">
    <source>
        <dbReference type="ARBA" id="ARBA00023015"/>
    </source>
</evidence>
<dbReference type="SMART" id="SM00342">
    <property type="entry name" value="HTH_ARAC"/>
    <property type="match status" value="1"/>
</dbReference>
<reference evidence="5 6" key="1">
    <citation type="submission" date="2016-10" db="EMBL/GenBank/DDBJ databases">
        <authorList>
            <person name="de Groot N.N."/>
        </authorList>
    </citation>
    <scope>NUCLEOTIDE SEQUENCE [LARGE SCALE GENOMIC DNA]</scope>
    <source>
        <strain evidence="5 6">ATCC 700224</strain>
    </source>
</reference>
<evidence type="ECO:0000256" key="3">
    <source>
        <dbReference type="ARBA" id="ARBA00023163"/>
    </source>
</evidence>
<dbReference type="PROSITE" id="PS00041">
    <property type="entry name" value="HTH_ARAC_FAMILY_1"/>
    <property type="match status" value="1"/>
</dbReference>
<dbReference type="Pfam" id="PF12833">
    <property type="entry name" value="HTH_18"/>
    <property type="match status" value="1"/>
</dbReference>
<evidence type="ECO:0000256" key="2">
    <source>
        <dbReference type="ARBA" id="ARBA00023125"/>
    </source>
</evidence>
<dbReference type="GO" id="GO:0003700">
    <property type="term" value="F:DNA-binding transcription factor activity"/>
    <property type="evidence" value="ECO:0007669"/>
    <property type="project" value="InterPro"/>
</dbReference>
<evidence type="ECO:0000313" key="5">
    <source>
        <dbReference type="EMBL" id="SDE65216.1"/>
    </source>
</evidence>
<dbReference type="GO" id="GO:0043565">
    <property type="term" value="F:sequence-specific DNA binding"/>
    <property type="evidence" value="ECO:0007669"/>
    <property type="project" value="InterPro"/>
</dbReference>
<dbReference type="RefSeq" id="WP_092786910.1">
    <property type="nucleotide sequence ID" value="NZ_FNAP01000009.1"/>
</dbReference>
<dbReference type="STRING" id="69960.SAMN05421720_109142"/>
<dbReference type="EMBL" id="FNAP01000009">
    <property type="protein sequence ID" value="SDE65216.1"/>
    <property type="molecule type" value="Genomic_DNA"/>
</dbReference>
<proteinExistence type="predicted"/>
<dbReference type="InterPro" id="IPR018062">
    <property type="entry name" value="HTH_AraC-typ_CS"/>
</dbReference>
<dbReference type="InterPro" id="IPR018060">
    <property type="entry name" value="HTH_AraC"/>
</dbReference>
<feature type="domain" description="HTH araC/xylS-type" evidence="4">
    <location>
        <begin position="193"/>
        <end position="290"/>
    </location>
</feature>
<dbReference type="PANTHER" id="PTHR47893">
    <property type="entry name" value="REGULATORY PROTEIN PCHR"/>
    <property type="match status" value="1"/>
</dbReference>
<sequence>MSDLLPLESQTLVESAPSNGQGVCLADGTLRTDTEVVLRYPVPPGLYVSFALEGCFRVWINGGWCAVGQRECLCVYHPEPAEWVCHVPGGQCLRIAGAFLSDTWLSTVMGGMRDRLPHIGPGSGGVWSLSDLGPAPLAALQQGLRTDMPDSLRAPYQSAKALEFLVLLLRGSLSDGAGPGCCRFAQAHRERVRQAHDILERQLADPPALGDLARMVGLGEKALNAGFRHLYAATVFEVLTDLRLTRAHHLIVDLGSRVSVAAYAVGLTPAHLSQAFRKRYGVPPSALRGTASTAAPSSKALPRHR</sequence>
<gene>
    <name evidence="5" type="ORF">SAMN05421720_109142</name>
</gene>
<keyword evidence="6" id="KW-1185">Reference proteome</keyword>
<dbReference type="AlphaFoldDB" id="A0A1G7EP41"/>
<dbReference type="Gene3D" id="1.10.10.60">
    <property type="entry name" value="Homeodomain-like"/>
    <property type="match status" value="1"/>
</dbReference>
<keyword evidence="1" id="KW-0805">Transcription regulation</keyword>
<keyword evidence="2" id="KW-0238">DNA-binding</keyword>
<dbReference type="InterPro" id="IPR053142">
    <property type="entry name" value="PchR_regulatory_protein"/>
</dbReference>